<accession>A0A7Y9QZN8</accession>
<dbReference type="RefSeq" id="WP_179633408.1">
    <property type="nucleotide sequence ID" value="NZ_JACCFH010000001.1"/>
</dbReference>
<dbReference type="Pfam" id="PF00149">
    <property type="entry name" value="Metallophos"/>
    <property type="match status" value="1"/>
</dbReference>
<dbReference type="Gene3D" id="3.60.21.10">
    <property type="match status" value="1"/>
</dbReference>
<comment type="similarity">
    <text evidence="2">Belongs to the 5'-nucleotidase family.</text>
</comment>
<organism evidence="5 6">
    <name type="scientific">Sphaerotilus montanus</name>
    <dbReference type="NCBI Taxonomy" id="522889"/>
    <lineage>
        <taxon>Bacteria</taxon>
        <taxon>Pseudomonadati</taxon>
        <taxon>Pseudomonadota</taxon>
        <taxon>Betaproteobacteria</taxon>
        <taxon>Burkholderiales</taxon>
        <taxon>Sphaerotilaceae</taxon>
        <taxon>Sphaerotilus</taxon>
    </lineage>
</organism>
<keyword evidence="1 2" id="KW-0732">Signal</keyword>
<feature type="chain" id="PRO_5031596423" evidence="2">
    <location>
        <begin position="21"/>
        <end position="625"/>
    </location>
</feature>
<dbReference type="InterPro" id="IPR004843">
    <property type="entry name" value="Calcineurin-like_PHP"/>
</dbReference>
<proteinExistence type="inferred from homology"/>
<dbReference type="SUPFAM" id="SSF56300">
    <property type="entry name" value="Metallo-dependent phosphatases"/>
    <property type="match status" value="1"/>
</dbReference>
<feature type="domain" description="Calcineurin-like phosphoesterase" evidence="3">
    <location>
        <begin position="43"/>
        <end position="268"/>
    </location>
</feature>
<gene>
    <name evidence="5" type="ORF">BDD16_001511</name>
</gene>
<dbReference type="Gene3D" id="3.90.780.10">
    <property type="entry name" value="5'-Nucleotidase, C-terminal domain"/>
    <property type="match status" value="1"/>
</dbReference>
<dbReference type="EC" id="3.1.3.5" evidence="5"/>
<dbReference type="GO" id="GO:0030288">
    <property type="term" value="C:outer membrane-bounded periplasmic space"/>
    <property type="evidence" value="ECO:0007669"/>
    <property type="project" value="TreeGrafter"/>
</dbReference>
<feature type="signal peptide" evidence="2">
    <location>
        <begin position="1"/>
        <end position="20"/>
    </location>
</feature>
<dbReference type="PANTHER" id="PTHR11575">
    <property type="entry name" value="5'-NUCLEOTIDASE-RELATED"/>
    <property type="match status" value="1"/>
</dbReference>
<keyword evidence="2" id="KW-0547">Nucleotide-binding</keyword>
<dbReference type="GO" id="GO:0000166">
    <property type="term" value="F:nucleotide binding"/>
    <property type="evidence" value="ECO:0007669"/>
    <property type="project" value="UniProtKB-KW"/>
</dbReference>
<sequence length="625" mass="65548">MFLRPLRPLCHLLAAAGLVAALGACSTRPDLTAPPTPAPLTLTIAHLNDHHSQLEPIPAVELVLDGVATQVELGGFARQTTLFQQATAEKKNLLKLHAGDAVTGTLYYTFFKGEADARMMNTVCFDAFGYGNHEFDDGDGVLKNFLDQLYTADCQTAIVSANVVPAAGSPLAPSGTPVHKPYLVKTYDGVKVGIIGIDVAGKTKASSRPLAGTQFLDETTTAQKYIDELKGQGVKHIVLLTHQGYDADKKLAAALTDVDVIIGGDSHTLLGDFASFGLSSSGAYPTVVKNKDGGTVCIGQSWEYSKVFSLMNVKFDTQGAVASCAGNASVVIGDSFKRKNAAGTFVAVDDATKVALTAKLATDPRIKVTTPNTIAAGVLAGYTVQVEAQKAKVIGTATEALCLVRVPGETTNRSGGIAGCETANTLARGSDAAQVVAEAFLAASKRAHFALQNAGGVRTPISSGTLTMNTAFTVLPFSNVLVELNMTGAQVVQALEDAVANYRDNASSDGSHPYAAGLRWHLDLSKARGSRFSNVEVKDRTSGVWSAIDPAKTYTLVTNDFIATGKDGYTTLGQVYTAGNYVNTYLLYTQTFADWLVARGGTVSRPAAGDYSHQKVIGVAGVALP</sequence>
<dbReference type="GO" id="GO:0008768">
    <property type="term" value="F:UDP-sugar diphosphatase activity"/>
    <property type="evidence" value="ECO:0007669"/>
    <property type="project" value="TreeGrafter"/>
</dbReference>
<comment type="caution">
    <text evidence="5">The sequence shown here is derived from an EMBL/GenBank/DDBJ whole genome shotgun (WGS) entry which is preliminary data.</text>
</comment>
<evidence type="ECO:0000313" key="6">
    <source>
        <dbReference type="Proteomes" id="UP000518288"/>
    </source>
</evidence>
<dbReference type="Proteomes" id="UP000518288">
    <property type="component" value="Unassembled WGS sequence"/>
</dbReference>
<feature type="domain" description="5'-Nucleotidase C-terminal" evidence="4">
    <location>
        <begin position="423"/>
        <end position="573"/>
    </location>
</feature>
<evidence type="ECO:0000259" key="3">
    <source>
        <dbReference type="Pfam" id="PF00149"/>
    </source>
</evidence>
<evidence type="ECO:0000256" key="1">
    <source>
        <dbReference type="ARBA" id="ARBA00022729"/>
    </source>
</evidence>
<reference evidence="5 6" key="1">
    <citation type="submission" date="2020-07" db="EMBL/GenBank/DDBJ databases">
        <title>Genomic Encyclopedia of Archaeal and Bacterial Type Strains, Phase II (KMG-II): from individual species to whole genera.</title>
        <authorList>
            <person name="Goeker M."/>
        </authorList>
    </citation>
    <scope>NUCLEOTIDE SEQUENCE [LARGE SCALE GENOMIC DNA]</scope>
    <source>
        <strain evidence="5 6">DSM 21226</strain>
    </source>
</reference>
<dbReference type="GO" id="GO:0009166">
    <property type="term" value="P:nucleotide catabolic process"/>
    <property type="evidence" value="ECO:0007669"/>
    <property type="project" value="InterPro"/>
</dbReference>
<dbReference type="EMBL" id="JACCFH010000001">
    <property type="protein sequence ID" value="NYG32525.1"/>
    <property type="molecule type" value="Genomic_DNA"/>
</dbReference>
<protein>
    <submittedName>
        <fullName evidence="5">5'-nucleotidase</fullName>
        <ecNumber evidence="5">3.1.3.5</ecNumber>
    </submittedName>
</protein>
<dbReference type="Pfam" id="PF02872">
    <property type="entry name" value="5_nucleotid_C"/>
    <property type="match status" value="1"/>
</dbReference>
<dbReference type="InterPro" id="IPR006179">
    <property type="entry name" value="5_nucleotidase/apyrase"/>
</dbReference>
<dbReference type="PRINTS" id="PR01607">
    <property type="entry name" value="APYRASEFAMLY"/>
</dbReference>
<dbReference type="GO" id="GO:0008253">
    <property type="term" value="F:5'-nucleotidase activity"/>
    <property type="evidence" value="ECO:0007669"/>
    <property type="project" value="UniProtKB-EC"/>
</dbReference>
<dbReference type="InterPro" id="IPR008334">
    <property type="entry name" value="5'-Nucleotdase_C"/>
</dbReference>
<keyword evidence="6" id="KW-1185">Reference proteome</keyword>
<dbReference type="SUPFAM" id="SSF55816">
    <property type="entry name" value="5'-nucleotidase (syn. UDP-sugar hydrolase), C-terminal domain"/>
    <property type="match status" value="1"/>
</dbReference>
<evidence type="ECO:0000256" key="2">
    <source>
        <dbReference type="RuleBase" id="RU362119"/>
    </source>
</evidence>
<evidence type="ECO:0000259" key="4">
    <source>
        <dbReference type="Pfam" id="PF02872"/>
    </source>
</evidence>
<dbReference type="PANTHER" id="PTHR11575:SF24">
    <property type="entry name" value="5'-NUCLEOTIDASE"/>
    <property type="match status" value="1"/>
</dbReference>
<dbReference type="PROSITE" id="PS51257">
    <property type="entry name" value="PROKAR_LIPOPROTEIN"/>
    <property type="match status" value="1"/>
</dbReference>
<dbReference type="AlphaFoldDB" id="A0A7Y9QZN8"/>
<evidence type="ECO:0000313" key="5">
    <source>
        <dbReference type="EMBL" id="NYG32525.1"/>
    </source>
</evidence>
<name>A0A7Y9QZN8_9BURK</name>
<dbReference type="InterPro" id="IPR036907">
    <property type="entry name" value="5'-Nucleotdase_C_sf"/>
</dbReference>
<keyword evidence="2 5" id="KW-0378">Hydrolase</keyword>
<dbReference type="InterPro" id="IPR029052">
    <property type="entry name" value="Metallo-depent_PP-like"/>
</dbReference>